<feature type="transmembrane region" description="Helical" evidence="1">
    <location>
        <begin position="5"/>
        <end position="24"/>
    </location>
</feature>
<comment type="caution">
    <text evidence="2">The sequence shown here is derived from an EMBL/GenBank/DDBJ whole genome shotgun (WGS) entry which is preliminary data.</text>
</comment>
<keyword evidence="1" id="KW-1133">Transmembrane helix</keyword>
<evidence type="ECO:0000313" key="3">
    <source>
        <dbReference type="Proteomes" id="UP000247345"/>
    </source>
</evidence>
<dbReference type="RefSeq" id="WP_105050135.1">
    <property type="nucleotide sequence ID" value="NZ_CP150661.1"/>
</dbReference>
<keyword evidence="1" id="KW-0812">Transmembrane</keyword>
<feature type="transmembrane region" description="Helical" evidence="1">
    <location>
        <begin position="62"/>
        <end position="80"/>
    </location>
</feature>
<feature type="transmembrane region" description="Helical" evidence="1">
    <location>
        <begin position="30"/>
        <end position="55"/>
    </location>
</feature>
<proteinExistence type="predicted"/>
<dbReference type="EMBL" id="MSCK01000002">
    <property type="protein sequence ID" value="PQJ69203.1"/>
    <property type="molecule type" value="Genomic_DNA"/>
</dbReference>
<sequence>MIKKVLIGITSGLLIGIFVTSIFVTDEVNLIELILTKITATSIITGIFTGIYAYISKSKLQVFLVAILIGIITFYIKYFITGHNFDPLTMGAFVGAMLGGVFAVIRKVTHSIIIYNRLQRHRKKGFRNKKHHYYS</sequence>
<evidence type="ECO:0000256" key="1">
    <source>
        <dbReference type="SAM" id="Phobius"/>
    </source>
</evidence>
<evidence type="ECO:0000313" key="2">
    <source>
        <dbReference type="EMBL" id="PQJ69203.1"/>
    </source>
</evidence>
<dbReference type="AlphaFoldDB" id="A0A2P6C8F7"/>
<reference evidence="2 3" key="1">
    <citation type="submission" date="2016-12" db="EMBL/GenBank/DDBJ databases">
        <title>Trade-off between light-utilization and light-protection in marine flavobacteria.</title>
        <authorList>
            <person name="Kumagai Y."/>
            <person name="Yoshizawa S."/>
            <person name="Kogure K."/>
            <person name="Iwasaki W."/>
        </authorList>
    </citation>
    <scope>NUCLEOTIDE SEQUENCE [LARGE SCALE GENOMIC DNA]</scope>
    <source>
        <strain evidence="2 3">KCTC 12100</strain>
    </source>
</reference>
<dbReference type="Proteomes" id="UP000247345">
    <property type="component" value="Unassembled WGS sequence"/>
</dbReference>
<feature type="transmembrane region" description="Helical" evidence="1">
    <location>
        <begin position="92"/>
        <end position="115"/>
    </location>
</feature>
<keyword evidence="1" id="KW-0472">Membrane</keyword>
<protein>
    <submittedName>
        <fullName evidence="2">Uncharacterized protein</fullName>
    </submittedName>
</protein>
<organism evidence="2 3">
    <name type="scientific">Polaribacter butkevichii</name>
    <dbReference type="NCBI Taxonomy" id="218490"/>
    <lineage>
        <taxon>Bacteria</taxon>
        <taxon>Pseudomonadati</taxon>
        <taxon>Bacteroidota</taxon>
        <taxon>Flavobacteriia</taxon>
        <taxon>Flavobacteriales</taxon>
        <taxon>Flavobacteriaceae</taxon>
    </lineage>
</organism>
<name>A0A2P6C8F7_9FLAO</name>
<accession>A0A2P6C8F7</accession>
<keyword evidence="3" id="KW-1185">Reference proteome</keyword>
<dbReference type="OrthoDB" id="1202432at2"/>
<gene>
    <name evidence="2" type="ORF">BTO14_14355</name>
</gene>